<dbReference type="EMBL" id="JACHWS010000002">
    <property type="protein sequence ID" value="MBB3037543.1"/>
    <property type="molecule type" value="Genomic_DNA"/>
</dbReference>
<name>A0A839RNG5_9ACTN</name>
<dbReference type="Pfam" id="PF08044">
    <property type="entry name" value="DUF1707"/>
    <property type="match status" value="1"/>
</dbReference>
<dbReference type="Proteomes" id="UP000567922">
    <property type="component" value="Unassembled WGS sequence"/>
</dbReference>
<evidence type="ECO:0000313" key="3">
    <source>
        <dbReference type="EMBL" id="MBB3037543.1"/>
    </source>
</evidence>
<gene>
    <name evidence="3" type="ORF">FHU29_001992</name>
</gene>
<organism evidence="3 4">
    <name type="scientific">Hoyosella altamirensis</name>
    <dbReference type="NCBI Taxonomy" id="616997"/>
    <lineage>
        <taxon>Bacteria</taxon>
        <taxon>Bacillati</taxon>
        <taxon>Actinomycetota</taxon>
        <taxon>Actinomycetes</taxon>
        <taxon>Mycobacteriales</taxon>
        <taxon>Hoyosellaceae</taxon>
        <taxon>Hoyosella</taxon>
    </lineage>
</organism>
<keyword evidence="4" id="KW-1185">Reference proteome</keyword>
<feature type="transmembrane region" description="Helical" evidence="1">
    <location>
        <begin position="83"/>
        <end position="105"/>
    </location>
</feature>
<evidence type="ECO:0000259" key="2">
    <source>
        <dbReference type="Pfam" id="PF08044"/>
    </source>
</evidence>
<evidence type="ECO:0000256" key="1">
    <source>
        <dbReference type="SAM" id="Phobius"/>
    </source>
</evidence>
<keyword evidence="1" id="KW-0812">Transmembrane</keyword>
<feature type="domain" description="DUF1707" evidence="2">
    <location>
        <begin position="7"/>
        <end position="59"/>
    </location>
</feature>
<protein>
    <recommendedName>
        <fullName evidence="2">DUF1707 domain-containing protein</fullName>
    </recommendedName>
</protein>
<accession>A0A839RNG5</accession>
<comment type="caution">
    <text evidence="3">The sequence shown here is derived from an EMBL/GenBank/DDBJ whole genome shotgun (WGS) entry which is preliminary data.</text>
</comment>
<dbReference type="OrthoDB" id="3534574at2"/>
<dbReference type="InterPro" id="IPR012551">
    <property type="entry name" value="DUF1707_SHOCT-like"/>
</dbReference>
<feature type="transmembrane region" description="Helical" evidence="1">
    <location>
        <begin position="111"/>
        <end position="129"/>
    </location>
</feature>
<dbReference type="RefSeq" id="WP_064441000.1">
    <property type="nucleotide sequence ID" value="NZ_BDDI01000011.1"/>
</dbReference>
<dbReference type="AlphaFoldDB" id="A0A839RNG5"/>
<proteinExistence type="predicted"/>
<reference evidence="3 4" key="1">
    <citation type="submission" date="2020-08" db="EMBL/GenBank/DDBJ databases">
        <title>Sequencing the genomes of 1000 actinobacteria strains.</title>
        <authorList>
            <person name="Klenk H.-P."/>
        </authorList>
    </citation>
    <scope>NUCLEOTIDE SEQUENCE [LARGE SCALE GENOMIC DNA]</scope>
    <source>
        <strain evidence="3 4">DSM 45258</strain>
    </source>
</reference>
<keyword evidence="1" id="KW-0472">Membrane</keyword>
<evidence type="ECO:0000313" key="4">
    <source>
        <dbReference type="Proteomes" id="UP000567922"/>
    </source>
</evidence>
<keyword evidence="1" id="KW-1133">Transmembrane helix</keyword>
<sequence>MDIANGVRASSNDREHAVTALSKHASDGRLTLEEFEHRVDHVYRAVTTADIKAVLQDLPTPAPVANPAAPRGSRAPIWLRAEWATWAGVGLLCLGIWLLTSLFAGSVLYPWPMWVIGPWGAVLIARSFGPERRACGRSADSRPAVHLAHDYREQWLHALGHRSSSRHRRTRYEQA</sequence>